<protein>
    <submittedName>
        <fullName evidence="2">Uncharacterized protein</fullName>
    </submittedName>
</protein>
<proteinExistence type="predicted"/>
<comment type="caution">
    <text evidence="2">The sequence shown here is derived from an EMBL/GenBank/DDBJ whole genome shotgun (WGS) entry which is preliminary data.</text>
</comment>
<feature type="region of interest" description="Disordered" evidence="1">
    <location>
        <begin position="144"/>
        <end position="180"/>
    </location>
</feature>
<dbReference type="OrthoDB" id="9402099at2759"/>
<accession>A0A1V4KRH9</accession>
<name>A0A1V4KRH9_PATFA</name>
<dbReference type="EMBL" id="LSYS01001916">
    <property type="protein sequence ID" value="OPJ87026.1"/>
    <property type="molecule type" value="Genomic_DNA"/>
</dbReference>
<keyword evidence="3" id="KW-1185">Reference proteome</keyword>
<reference evidence="2 3" key="1">
    <citation type="submission" date="2016-02" db="EMBL/GenBank/DDBJ databases">
        <title>Band-tailed pigeon sequencing and assembly.</title>
        <authorList>
            <person name="Soares A.E."/>
            <person name="Novak B.J."/>
            <person name="Rice E.S."/>
            <person name="O'Connell B."/>
            <person name="Chang D."/>
            <person name="Weber S."/>
            <person name="Shapiro B."/>
        </authorList>
    </citation>
    <scope>NUCLEOTIDE SEQUENCE [LARGE SCALE GENOMIC DNA]</scope>
    <source>
        <strain evidence="2">BTP2013</strain>
        <tissue evidence="2">Blood</tissue>
    </source>
</reference>
<sequence length="189" mass="20192">MATNPPRSPTHHDHHPARATNPPPHGNQLTMATTPLYHGHHPIRPRPPPHPTMASNPPRPPAHDTMATTPPRPPPYHPIPIMANIPPPRGHRPPHQGHNHVTATTPPCSRATSALSPWGFWSLSAVASCWYWAQSSCARCSSSCSRVTSPGDTEPTAQPHGNHGTPPEDDPPHVIGPAMATIPCAATSP</sequence>
<gene>
    <name evidence="2" type="ORF">AV530_002765</name>
</gene>
<organism evidence="2 3">
    <name type="scientific">Patagioenas fasciata monilis</name>
    <dbReference type="NCBI Taxonomy" id="372326"/>
    <lineage>
        <taxon>Eukaryota</taxon>
        <taxon>Metazoa</taxon>
        <taxon>Chordata</taxon>
        <taxon>Craniata</taxon>
        <taxon>Vertebrata</taxon>
        <taxon>Euteleostomi</taxon>
        <taxon>Archelosauria</taxon>
        <taxon>Archosauria</taxon>
        <taxon>Dinosauria</taxon>
        <taxon>Saurischia</taxon>
        <taxon>Theropoda</taxon>
        <taxon>Coelurosauria</taxon>
        <taxon>Aves</taxon>
        <taxon>Neognathae</taxon>
        <taxon>Neoaves</taxon>
        <taxon>Columbimorphae</taxon>
        <taxon>Columbiformes</taxon>
        <taxon>Columbidae</taxon>
        <taxon>Patagioenas</taxon>
    </lineage>
</organism>
<evidence type="ECO:0000313" key="3">
    <source>
        <dbReference type="Proteomes" id="UP000190648"/>
    </source>
</evidence>
<feature type="region of interest" description="Disordered" evidence="1">
    <location>
        <begin position="1"/>
        <end position="73"/>
    </location>
</feature>
<evidence type="ECO:0000313" key="2">
    <source>
        <dbReference type="EMBL" id="OPJ87026.1"/>
    </source>
</evidence>
<dbReference type="AlphaFoldDB" id="A0A1V4KRH9"/>
<dbReference type="Proteomes" id="UP000190648">
    <property type="component" value="Unassembled WGS sequence"/>
</dbReference>
<evidence type="ECO:0000256" key="1">
    <source>
        <dbReference type="SAM" id="MobiDB-lite"/>
    </source>
</evidence>